<feature type="compositionally biased region" description="Acidic residues" evidence="2">
    <location>
        <begin position="600"/>
        <end position="609"/>
    </location>
</feature>
<gene>
    <name evidence="4" type="ORF">C2E20_6224</name>
</gene>
<proteinExistence type="predicted"/>
<dbReference type="Proteomes" id="UP000239649">
    <property type="component" value="Unassembled WGS sequence"/>
</dbReference>
<evidence type="ECO:0000313" key="5">
    <source>
        <dbReference type="Proteomes" id="UP000239649"/>
    </source>
</evidence>
<dbReference type="GO" id="GO:0008270">
    <property type="term" value="F:zinc ion binding"/>
    <property type="evidence" value="ECO:0007669"/>
    <property type="project" value="UniProtKB-KW"/>
</dbReference>
<dbReference type="InterPro" id="IPR001841">
    <property type="entry name" value="Znf_RING"/>
</dbReference>
<dbReference type="SUPFAM" id="SSF57850">
    <property type="entry name" value="RING/U-box"/>
    <property type="match status" value="1"/>
</dbReference>
<comment type="caution">
    <text evidence="4">The sequence shown here is derived from an EMBL/GenBank/DDBJ whole genome shotgun (WGS) entry which is preliminary data.</text>
</comment>
<evidence type="ECO:0000256" key="2">
    <source>
        <dbReference type="SAM" id="MobiDB-lite"/>
    </source>
</evidence>
<evidence type="ECO:0000259" key="3">
    <source>
        <dbReference type="PROSITE" id="PS50089"/>
    </source>
</evidence>
<feature type="domain" description="RING-type" evidence="3">
    <location>
        <begin position="504"/>
        <end position="541"/>
    </location>
</feature>
<reference evidence="4 5" key="1">
    <citation type="journal article" date="2018" name="Plant J.">
        <title>Genome sequences of Chlorella sorokiniana UTEX 1602 and Micractinium conductrix SAG 241.80: implications to maltose excretion by a green alga.</title>
        <authorList>
            <person name="Arriola M.B."/>
            <person name="Velmurugan N."/>
            <person name="Zhang Y."/>
            <person name="Plunkett M.H."/>
            <person name="Hondzo H."/>
            <person name="Barney B.M."/>
        </authorList>
    </citation>
    <scope>NUCLEOTIDE SEQUENCE [LARGE SCALE GENOMIC DNA]</scope>
    <source>
        <strain evidence="4 5">SAG 241.80</strain>
    </source>
</reference>
<dbReference type="Pfam" id="PF13920">
    <property type="entry name" value="zf-C3HC4_3"/>
    <property type="match status" value="1"/>
</dbReference>
<sequence>MGMDLERNLLRITAALHRNQTLAALALSTHVGLLYGWQWGGAHLAALSDAEPGPLPPCWDAVAVFNVLLDPEAHYGEDSTLAQIVHGTLGDAWRRHIHAYFQGSREHAAPHGTDGNLEILPAPAAARLTLPHSPRRTTVQWALPGAAFQEWFDAPSADNSQLVESGGFVAGGFAWYAGILVDAPLGNVSLVLRSWEQHAPPADTAATVVVTVAAVHARGGRDLTVVWQCPWPDAMTGPPGGAQSHAYACAFKGMFPLWALLSGSLPGFVAHGELLLRVTVELLEEPALLALPCGAQEQPAVVCAHSGGGGEACKAPPVGPLGAHPQLLSGPALRWGHLHADPGLWGTLGFPSRRLPGSGGEAADRQLAAARRALFDAAPGLEEALHAAGERLLVATTQWSNTDLPLTRHLTFGLAVLLAVPPTVALVLRPVWHAYRQLQHASPSSGAPVRTGSGSSAGSPSHPALPSLHDAAAAMLPAAPGAAAASAAGPVNGSTAFREEDGECVICLDAKRCAVLVPCGHLALCSGCAEGLMAEAHPLCPAAGLRVVATYPEPETEKERSPIDFPQEWITPQPSRRPDIFPEFERLQTPMPKPMPGDPEMPDEEEEEEKEKKPDKEDPDEDKPKPDEPAPSEE</sequence>
<accession>A0A2P6V8P9</accession>
<keyword evidence="1" id="KW-0479">Metal-binding</keyword>
<dbReference type="AlphaFoldDB" id="A0A2P6V8P9"/>
<dbReference type="Gene3D" id="3.30.40.10">
    <property type="entry name" value="Zinc/RING finger domain, C3HC4 (zinc finger)"/>
    <property type="match status" value="1"/>
</dbReference>
<feature type="compositionally biased region" description="Basic and acidic residues" evidence="2">
    <location>
        <begin position="576"/>
        <end position="586"/>
    </location>
</feature>
<keyword evidence="1" id="KW-0863">Zinc-finger</keyword>
<organism evidence="4 5">
    <name type="scientific">Micractinium conductrix</name>
    <dbReference type="NCBI Taxonomy" id="554055"/>
    <lineage>
        <taxon>Eukaryota</taxon>
        <taxon>Viridiplantae</taxon>
        <taxon>Chlorophyta</taxon>
        <taxon>core chlorophytes</taxon>
        <taxon>Trebouxiophyceae</taxon>
        <taxon>Chlorellales</taxon>
        <taxon>Chlorellaceae</taxon>
        <taxon>Chlorella clade</taxon>
        <taxon>Micractinium</taxon>
    </lineage>
</organism>
<dbReference type="InterPro" id="IPR013083">
    <property type="entry name" value="Znf_RING/FYVE/PHD"/>
</dbReference>
<evidence type="ECO:0000313" key="4">
    <source>
        <dbReference type="EMBL" id="PSC70458.1"/>
    </source>
</evidence>
<dbReference type="OrthoDB" id="498786at2759"/>
<keyword evidence="5" id="KW-1185">Reference proteome</keyword>
<feature type="region of interest" description="Disordered" evidence="2">
    <location>
        <begin position="442"/>
        <end position="466"/>
    </location>
</feature>
<keyword evidence="1" id="KW-0862">Zinc</keyword>
<feature type="region of interest" description="Disordered" evidence="2">
    <location>
        <begin position="553"/>
        <end position="634"/>
    </location>
</feature>
<dbReference type="PROSITE" id="PS50089">
    <property type="entry name" value="ZF_RING_2"/>
    <property type="match status" value="1"/>
</dbReference>
<feature type="compositionally biased region" description="Low complexity" evidence="2">
    <location>
        <begin position="452"/>
        <end position="466"/>
    </location>
</feature>
<protein>
    <submittedName>
        <fullName evidence="4">tRNA 2-thiocytidine biosynthesis</fullName>
    </submittedName>
</protein>
<name>A0A2P6V8P9_9CHLO</name>
<dbReference type="EMBL" id="LHPF02000020">
    <property type="protein sequence ID" value="PSC70458.1"/>
    <property type="molecule type" value="Genomic_DNA"/>
</dbReference>
<evidence type="ECO:0000256" key="1">
    <source>
        <dbReference type="PROSITE-ProRule" id="PRU00175"/>
    </source>
</evidence>
<dbReference type="PANTHER" id="PTHR35713">
    <property type="entry name" value="ARGININE/SERINE-RICH-LIKE SPLICING FACTOR"/>
    <property type="match status" value="1"/>
</dbReference>
<dbReference type="PANTHER" id="PTHR35713:SF1">
    <property type="entry name" value="ARGININE_SERINE-RICH-LIKE SPLICING FACTOR"/>
    <property type="match status" value="1"/>
</dbReference>
<feature type="compositionally biased region" description="Basic and acidic residues" evidence="2">
    <location>
        <begin position="610"/>
        <end position="628"/>
    </location>
</feature>